<proteinExistence type="predicted"/>
<dbReference type="Gene3D" id="3.30.70.100">
    <property type="match status" value="1"/>
</dbReference>
<keyword evidence="4" id="KW-1185">Reference proteome</keyword>
<evidence type="ECO:0000259" key="2">
    <source>
        <dbReference type="PROSITE" id="PS51502"/>
    </source>
</evidence>
<comment type="caution">
    <text evidence="3">The sequence shown here is derived from an EMBL/GenBank/DDBJ whole genome shotgun (WGS) entry which is preliminary data.</text>
</comment>
<dbReference type="PANTHER" id="PTHR33178:SF10">
    <property type="entry name" value="STRESS-RESPONSE A_B BARREL DOMAIN-CONTAINING PROTEIN"/>
    <property type="match status" value="1"/>
</dbReference>
<sequence length="153" mass="17396">MAKRNQFKVDNIPRSFFAGLIFILVLTTLYVQSSPTPTRHKKNMPVTHILLVSFKKTATREAVLAVSKQMVALKDTCVDPQTGKPYILSAKGGKNNSPETNEKGMTHGFILEFKNEDDRNYFLQEDPSHKKFVEAIIPQNSDFLVLDFTEEVY</sequence>
<dbReference type="EMBL" id="JAVHJO010000005">
    <property type="protein sequence ID" value="KAK6540580.1"/>
    <property type="molecule type" value="Genomic_DNA"/>
</dbReference>
<dbReference type="AlphaFoldDB" id="A0AAV9XEP5"/>
<gene>
    <name evidence="3" type="ORF">TWF694_009370</name>
</gene>
<dbReference type="InterPro" id="IPR044662">
    <property type="entry name" value="HS1/DABB1-like"/>
</dbReference>
<protein>
    <recommendedName>
        <fullName evidence="2">Stress-response A/B barrel domain-containing protein</fullName>
    </recommendedName>
</protein>
<dbReference type="InterPro" id="IPR013097">
    <property type="entry name" value="Dabb"/>
</dbReference>
<dbReference type="SUPFAM" id="SSF54909">
    <property type="entry name" value="Dimeric alpha+beta barrel"/>
    <property type="match status" value="1"/>
</dbReference>
<reference evidence="3 4" key="1">
    <citation type="submission" date="2019-10" db="EMBL/GenBank/DDBJ databases">
        <authorList>
            <person name="Palmer J.M."/>
        </authorList>
    </citation>
    <scope>NUCLEOTIDE SEQUENCE [LARGE SCALE GENOMIC DNA]</scope>
    <source>
        <strain evidence="3 4">TWF694</strain>
    </source>
</reference>
<comment type="subunit">
    <text evidence="1">Homodimer.</text>
</comment>
<dbReference type="InterPro" id="IPR011008">
    <property type="entry name" value="Dimeric_a/b-barrel"/>
</dbReference>
<accession>A0AAV9XEP5</accession>
<dbReference type="SMART" id="SM00886">
    <property type="entry name" value="Dabb"/>
    <property type="match status" value="1"/>
</dbReference>
<evidence type="ECO:0000313" key="4">
    <source>
        <dbReference type="Proteomes" id="UP001365542"/>
    </source>
</evidence>
<dbReference type="Proteomes" id="UP001365542">
    <property type="component" value="Unassembled WGS sequence"/>
</dbReference>
<dbReference type="Pfam" id="PF07876">
    <property type="entry name" value="Dabb"/>
    <property type="match status" value="1"/>
</dbReference>
<organism evidence="3 4">
    <name type="scientific">Orbilia ellipsospora</name>
    <dbReference type="NCBI Taxonomy" id="2528407"/>
    <lineage>
        <taxon>Eukaryota</taxon>
        <taxon>Fungi</taxon>
        <taxon>Dikarya</taxon>
        <taxon>Ascomycota</taxon>
        <taxon>Pezizomycotina</taxon>
        <taxon>Orbiliomycetes</taxon>
        <taxon>Orbiliales</taxon>
        <taxon>Orbiliaceae</taxon>
        <taxon>Orbilia</taxon>
    </lineage>
</organism>
<name>A0AAV9XEP5_9PEZI</name>
<feature type="domain" description="Stress-response A/B barrel" evidence="2">
    <location>
        <begin position="46"/>
        <end position="148"/>
    </location>
</feature>
<evidence type="ECO:0000313" key="3">
    <source>
        <dbReference type="EMBL" id="KAK6540580.1"/>
    </source>
</evidence>
<evidence type="ECO:0000256" key="1">
    <source>
        <dbReference type="ARBA" id="ARBA00011738"/>
    </source>
</evidence>
<dbReference type="PANTHER" id="PTHR33178">
    <property type="match status" value="1"/>
</dbReference>
<dbReference type="PROSITE" id="PS51502">
    <property type="entry name" value="S_R_A_B_BARREL"/>
    <property type="match status" value="1"/>
</dbReference>